<feature type="zinc finger region" description="C3H1-type" evidence="5">
    <location>
        <begin position="123"/>
        <end position="145"/>
    </location>
</feature>
<dbReference type="PROSITE" id="PS50103">
    <property type="entry name" value="ZF_C3H1"/>
    <property type="match status" value="2"/>
</dbReference>
<dbReference type="InterPro" id="IPR000571">
    <property type="entry name" value="Znf_CCCH"/>
</dbReference>
<evidence type="ECO:0000256" key="5">
    <source>
        <dbReference type="PROSITE-ProRule" id="PRU00723"/>
    </source>
</evidence>
<dbReference type="Proteomes" id="UP001161438">
    <property type="component" value="Chromosome 16"/>
</dbReference>
<dbReference type="SMART" id="SM00356">
    <property type="entry name" value="ZnF_C3H1"/>
    <property type="match status" value="2"/>
</dbReference>
<evidence type="ECO:0000256" key="1">
    <source>
        <dbReference type="ARBA" id="ARBA00022723"/>
    </source>
</evidence>
<evidence type="ECO:0000256" key="4">
    <source>
        <dbReference type="ARBA" id="ARBA00022833"/>
    </source>
</evidence>
<dbReference type="RefSeq" id="XP_056079938.1">
    <property type="nucleotide sequence ID" value="XM_056226195.1"/>
</dbReference>
<organism evidence="8 9">
    <name type="scientific">Saccharomyces mikatae IFO 1815</name>
    <dbReference type="NCBI Taxonomy" id="226126"/>
    <lineage>
        <taxon>Eukaryota</taxon>
        <taxon>Fungi</taxon>
        <taxon>Dikarya</taxon>
        <taxon>Ascomycota</taxon>
        <taxon>Saccharomycotina</taxon>
        <taxon>Saccharomycetes</taxon>
        <taxon>Saccharomycetales</taxon>
        <taxon>Saccharomycetaceae</taxon>
        <taxon>Saccharomyces</taxon>
    </lineage>
</organism>
<feature type="region of interest" description="Disordered" evidence="6">
    <location>
        <begin position="1"/>
        <end position="23"/>
    </location>
</feature>
<dbReference type="GeneID" id="80921745"/>
<dbReference type="Pfam" id="PF00642">
    <property type="entry name" value="zf-CCCH"/>
    <property type="match status" value="1"/>
</dbReference>
<dbReference type="InterPro" id="IPR036855">
    <property type="entry name" value="Znf_CCCH_sf"/>
</dbReference>
<protein>
    <recommendedName>
        <fullName evidence="7">C3H1-type domain-containing protein</fullName>
    </recommendedName>
</protein>
<evidence type="ECO:0000259" key="7">
    <source>
        <dbReference type="PROSITE" id="PS50103"/>
    </source>
</evidence>
<proteinExistence type="predicted"/>
<keyword evidence="3 5" id="KW-0863">Zinc-finger</keyword>
<dbReference type="InterPro" id="IPR045072">
    <property type="entry name" value="MKRN-like"/>
</dbReference>
<evidence type="ECO:0000256" key="6">
    <source>
        <dbReference type="SAM" id="MobiDB-lite"/>
    </source>
</evidence>
<keyword evidence="2" id="KW-0677">Repeat</keyword>
<feature type="domain" description="C3H1-type" evidence="7">
    <location>
        <begin position="87"/>
        <end position="114"/>
    </location>
</feature>
<name>A0AA35IW39_SACMI</name>
<dbReference type="Pfam" id="PF18044">
    <property type="entry name" value="zf-CCCH_4"/>
    <property type="match status" value="1"/>
</dbReference>
<sequence>MDAYDNMSVLNHPGSNARRSSQSANEIFAPQIQDFQNIPRSFNANNTKLNFPKNHNAANQLPFSSHQQKIIMEHLLITKNNSQQQKDYSHVPCKFFKMGNCQAGTSCPFSHSPDIISSANNLPCKYFAKGNCKFGNKCVNAHTLPNGFKMNGKDPIDIASPSKNNYPSHTRSASFSTFMSPPLSVHTEFSNSASNANYFPSQYPMSSPQKSPGVLHTEFFSPPSSSSSYINYNYNNITAYSPVSSSSSNIWQEQGQTTLSNPSMNQNLKYRTGPAIQEESDDEIEELLIHDFNSRYCQE</sequence>
<dbReference type="EMBL" id="OX365772">
    <property type="protein sequence ID" value="CAI4036820.1"/>
    <property type="molecule type" value="Genomic_DNA"/>
</dbReference>
<keyword evidence="1 5" id="KW-0479">Metal-binding</keyword>
<dbReference type="Gene3D" id="4.10.1000.10">
    <property type="entry name" value="Zinc finger, CCCH-type"/>
    <property type="match status" value="1"/>
</dbReference>
<feature type="compositionally biased region" description="Polar residues" evidence="6">
    <location>
        <begin position="13"/>
        <end position="23"/>
    </location>
</feature>
<evidence type="ECO:0000256" key="2">
    <source>
        <dbReference type="ARBA" id="ARBA00022737"/>
    </source>
</evidence>
<keyword evidence="9" id="KW-1185">Reference proteome</keyword>
<feature type="zinc finger region" description="C3H1-type" evidence="5">
    <location>
        <begin position="87"/>
        <end position="114"/>
    </location>
</feature>
<dbReference type="GO" id="GO:0008270">
    <property type="term" value="F:zinc ion binding"/>
    <property type="evidence" value="ECO:0007669"/>
    <property type="project" value="UniProtKB-KW"/>
</dbReference>
<reference evidence="8" key="1">
    <citation type="submission" date="2022-10" db="EMBL/GenBank/DDBJ databases">
        <authorList>
            <person name="Byrne P K."/>
        </authorList>
    </citation>
    <scope>NUCLEOTIDE SEQUENCE</scope>
    <source>
        <strain evidence="8">IFO1815</strain>
    </source>
</reference>
<dbReference type="PANTHER" id="PTHR11224:SF10">
    <property type="entry name" value="IP09428P-RELATED"/>
    <property type="match status" value="1"/>
</dbReference>
<dbReference type="AlphaFoldDB" id="A0AA35IW39"/>
<dbReference type="GO" id="GO:0061630">
    <property type="term" value="F:ubiquitin protein ligase activity"/>
    <property type="evidence" value="ECO:0007669"/>
    <property type="project" value="InterPro"/>
</dbReference>
<feature type="domain" description="C3H1-type" evidence="7">
    <location>
        <begin position="123"/>
        <end position="145"/>
    </location>
</feature>
<evidence type="ECO:0000256" key="3">
    <source>
        <dbReference type="ARBA" id="ARBA00022771"/>
    </source>
</evidence>
<dbReference type="SUPFAM" id="SSF90229">
    <property type="entry name" value="CCCH zinc finger"/>
    <property type="match status" value="1"/>
</dbReference>
<keyword evidence="4 5" id="KW-0862">Zinc</keyword>
<dbReference type="PANTHER" id="PTHR11224">
    <property type="entry name" value="MAKORIN-RELATED"/>
    <property type="match status" value="1"/>
</dbReference>
<accession>A0AA35IW39</accession>
<dbReference type="GO" id="GO:0000209">
    <property type="term" value="P:protein polyubiquitination"/>
    <property type="evidence" value="ECO:0007669"/>
    <property type="project" value="InterPro"/>
</dbReference>
<evidence type="ECO:0000313" key="9">
    <source>
        <dbReference type="Proteomes" id="UP001161438"/>
    </source>
</evidence>
<dbReference type="InterPro" id="IPR041367">
    <property type="entry name" value="Znf-CCCH_4"/>
</dbReference>
<gene>
    <name evidence="8" type="primary">SMKI16G1180</name>
    <name evidence="8" type="ORF">SMKI_16G1180</name>
</gene>
<evidence type="ECO:0000313" key="8">
    <source>
        <dbReference type="EMBL" id="CAI4036820.1"/>
    </source>
</evidence>